<name>A0ABU2WNZ6_9GAMM</name>
<evidence type="ECO:0000256" key="4">
    <source>
        <dbReference type="RuleBase" id="RU362029"/>
    </source>
</evidence>
<dbReference type="Pfam" id="PF03960">
    <property type="entry name" value="ArsC"/>
    <property type="match status" value="1"/>
</dbReference>
<dbReference type="GO" id="GO:0008794">
    <property type="term" value="F:arsenate reductase (glutaredoxin) activity"/>
    <property type="evidence" value="ECO:0007669"/>
    <property type="project" value="UniProtKB-EC"/>
</dbReference>
<dbReference type="PANTHER" id="PTHR30041">
    <property type="entry name" value="ARSENATE REDUCTASE"/>
    <property type="match status" value="1"/>
</dbReference>
<sequence length="116" mass="12969">MRNLILHNPRCSKSRQALELVQARGIDVDIVEYLQQPPTAAELAEICDLLDISPLQLMRTQEALFGELGLSRDNGYSDAQWLAVLAEHPRLIERPVLVYNGKAAIGRPPENVLDIL</sequence>
<dbReference type="PROSITE" id="PS51353">
    <property type="entry name" value="ARSC"/>
    <property type="match status" value="1"/>
</dbReference>
<proteinExistence type="inferred from homology"/>
<comment type="similarity">
    <text evidence="1 3 4">Belongs to the ArsC family.</text>
</comment>
<dbReference type="EC" id="1.20.4.1" evidence="4"/>
<evidence type="ECO:0000313" key="6">
    <source>
        <dbReference type="Proteomes" id="UP001254608"/>
    </source>
</evidence>
<keyword evidence="6" id="KW-1185">Reference proteome</keyword>
<protein>
    <recommendedName>
        <fullName evidence="4">Arsenate reductase</fullName>
        <ecNumber evidence="4">1.20.4.1</ecNumber>
    </recommendedName>
</protein>
<dbReference type="InterPro" id="IPR006659">
    <property type="entry name" value="Arsenate_reductase"/>
</dbReference>
<dbReference type="InterPro" id="IPR036249">
    <property type="entry name" value="Thioredoxin-like_sf"/>
</dbReference>
<comment type="catalytic activity">
    <reaction evidence="4">
        <text>[glutaredoxin]-dithiol + arsenate + glutathione + H(+) = glutathionyl-S-S-[glutaredoxin] + arsenite + H2O</text>
        <dbReference type="Rhea" id="RHEA:22016"/>
        <dbReference type="Rhea" id="RHEA-COMP:10729"/>
        <dbReference type="Rhea" id="RHEA-COMP:17668"/>
        <dbReference type="ChEBI" id="CHEBI:15377"/>
        <dbReference type="ChEBI" id="CHEBI:15378"/>
        <dbReference type="ChEBI" id="CHEBI:29242"/>
        <dbReference type="ChEBI" id="CHEBI:29950"/>
        <dbReference type="ChEBI" id="CHEBI:48597"/>
        <dbReference type="ChEBI" id="CHEBI:57925"/>
        <dbReference type="ChEBI" id="CHEBI:146199"/>
        <dbReference type="EC" id="1.20.4.1"/>
    </reaction>
</comment>
<keyword evidence="2 4" id="KW-0560">Oxidoreductase</keyword>
<dbReference type="InterPro" id="IPR006660">
    <property type="entry name" value="Arsenate_reductase-like"/>
</dbReference>
<evidence type="ECO:0000256" key="3">
    <source>
        <dbReference type="PROSITE-ProRule" id="PRU01282"/>
    </source>
</evidence>
<dbReference type="EMBL" id="JAVRIC010000027">
    <property type="protein sequence ID" value="MDT0498807.1"/>
    <property type="molecule type" value="Genomic_DNA"/>
</dbReference>
<reference evidence="5 6" key="1">
    <citation type="submission" date="2023-09" db="EMBL/GenBank/DDBJ databases">
        <authorList>
            <person name="Rey-Velasco X."/>
        </authorList>
    </citation>
    <scope>NUCLEOTIDE SEQUENCE [LARGE SCALE GENOMIC DNA]</scope>
    <source>
        <strain evidence="5 6">W345</strain>
    </source>
</reference>
<dbReference type="Proteomes" id="UP001254608">
    <property type="component" value="Unassembled WGS sequence"/>
</dbReference>
<evidence type="ECO:0000256" key="1">
    <source>
        <dbReference type="ARBA" id="ARBA00007198"/>
    </source>
</evidence>
<evidence type="ECO:0000313" key="5">
    <source>
        <dbReference type="EMBL" id="MDT0498807.1"/>
    </source>
</evidence>
<dbReference type="CDD" id="cd03034">
    <property type="entry name" value="ArsC_ArsC"/>
    <property type="match status" value="1"/>
</dbReference>
<accession>A0ABU2WNZ6</accession>
<dbReference type="SUPFAM" id="SSF52833">
    <property type="entry name" value="Thioredoxin-like"/>
    <property type="match status" value="1"/>
</dbReference>
<dbReference type="PANTHER" id="PTHR30041:SF4">
    <property type="entry name" value="ARSENATE REDUCTASE"/>
    <property type="match status" value="1"/>
</dbReference>
<dbReference type="RefSeq" id="WP_311366219.1">
    <property type="nucleotide sequence ID" value="NZ_JAVRIC010000027.1"/>
</dbReference>
<gene>
    <name evidence="5" type="primary">arsC</name>
    <name evidence="5" type="ORF">RM530_15770</name>
</gene>
<dbReference type="NCBIfam" id="TIGR00014">
    <property type="entry name" value="arsC"/>
    <property type="match status" value="1"/>
</dbReference>
<organism evidence="5 6">
    <name type="scientific">Banduia mediterranea</name>
    <dbReference type="NCBI Taxonomy" id="3075609"/>
    <lineage>
        <taxon>Bacteria</taxon>
        <taxon>Pseudomonadati</taxon>
        <taxon>Pseudomonadota</taxon>
        <taxon>Gammaproteobacteria</taxon>
        <taxon>Nevskiales</taxon>
        <taxon>Algiphilaceae</taxon>
        <taxon>Banduia</taxon>
    </lineage>
</organism>
<comment type="caution">
    <text evidence="5">The sequence shown here is derived from an EMBL/GenBank/DDBJ whole genome shotgun (WGS) entry which is preliminary data.</text>
</comment>
<evidence type="ECO:0000256" key="2">
    <source>
        <dbReference type="ARBA" id="ARBA00023002"/>
    </source>
</evidence>
<dbReference type="Gene3D" id="3.40.30.10">
    <property type="entry name" value="Glutaredoxin"/>
    <property type="match status" value="1"/>
</dbReference>